<gene>
    <name evidence="2" type="ORF">MENT_LOCUS33130</name>
</gene>
<sequence>MHLEYNFSWKVIWPQTHISVNFDATKDVPQVVIFCQNEQIFDQIQILSYYLCVYTPTFSFFLVTSLTKILPNVQRLIR</sequence>
<name>A0A6V7W1Y7_MELEN</name>
<feature type="transmembrane region" description="Helical" evidence="1">
    <location>
        <begin position="47"/>
        <end position="70"/>
    </location>
</feature>
<protein>
    <submittedName>
        <fullName evidence="2">Uncharacterized protein</fullName>
    </submittedName>
</protein>
<dbReference type="Proteomes" id="UP000580250">
    <property type="component" value="Unassembled WGS sequence"/>
</dbReference>
<proteinExistence type="predicted"/>
<organism evidence="2 3">
    <name type="scientific">Meloidogyne enterolobii</name>
    <name type="common">Root-knot nematode worm</name>
    <name type="synonym">Meloidogyne mayaguensis</name>
    <dbReference type="NCBI Taxonomy" id="390850"/>
    <lineage>
        <taxon>Eukaryota</taxon>
        <taxon>Metazoa</taxon>
        <taxon>Ecdysozoa</taxon>
        <taxon>Nematoda</taxon>
        <taxon>Chromadorea</taxon>
        <taxon>Rhabditida</taxon>
        <taxon>Tylenchina</taxon>
        <taxon>Tylenchomorpha</taxon>
        <taxon>Tylenchoidea</taxon>
        <taxon>Meloidogynidae</taxon>
        <taxon>Meloidogyninae</taxon>
        <taxon>Meloidogyne</taxon>
    </lineage>
</organism>
<reference evidence="2 3" key="1">
    <citation type="submission" date="2020-08" db="EMBL/GenBank/DDBJ databases">
        <authorList>
            <person name="Koutsovoulos G."/>
            <person name="Danchin GJ E."/>
        </authorList>
    </citation>
    <scope>NUCLEOTIDE SEQUENCE [LARGE SCALE GENOMIC DNA]</scope>
</reference>
<dbReference type="EMBL" id="CAJEWN010000387">
    <property type="protein sequence ID" value="CAD2181012.1"/>
    <property type="molecule type" value="Genomic_DNA"/>
</dbReference>
<evidence type="ECO:0000256" key="1">
    <source>
        <dbReference type="SAM" id="Phobius"/>
    </source>
</evidence>
<evidence type="ECO:0000313" key="2">
    <source>
        <dbReference type="EMBL" id="CAD2181012.1"/>
    </source>
</evidence>
<keyword evidence="1" id="KW-1133">Transmembrane helix</keyword>
<keyword evidence="1" id="KW-0472">Membrane</keyword>
<comment type="caution">
    <text evidence="2">The sequence shown here is derived from an EMBL/GenBank/DDBJ whole genome shotgun (WGS) entry which is preliminary data.</text>
</comment>
<evidence type="ECO:0000313" key="3">
    <source>
        <dbReference type="Proteomes" id="UP000580250"/>
    </source>
</evidence>
<keyword evidence="1" id="KW-0812">Transmembrane</keyword>
<dbReference type="AlphaFoldDB" id="A0A6V7W1Y7"/>
<accession>A0A6V7W1Y7</accession>